<dbReference type="InterPro" id="IPR018874">
    <property type="entry name" value="Phage_Mx8_p63_C"/>
</dbReference>
<feature type="domain" description="Bacteriophage Mx8 p63 C-terminal" evidence="1">
    <location>
        <begin position="178"/>
        <end position="268"/>
    </location>
</feature>
<proteinExistence type="predicted"/>
<protein>
    <submittedName>
        <fullName evidence="2">P63C domain protein</fullName>
    </submittedName>
</protein>
<organism evidence="2">
    <name type="scientific">Podoviridae sp. ctnCN2</name>
    <dbReference type="NCBI Taxonomy" id="2825274"/>
    <lineage>
        <taxon>Viruses</taxon>
        <taxon>Duplodnaviria</taxon>
        <taxon>Heunggongvirae</taxon>
        <taxon>Uroviricota</taxon>
        <taxon>Caudoviricetes</taxon>
    </lineage>
</organism>
<name>A0A8S5PMU6_9CAUD</name>
<dbReference type="EMBL" id="BK015452">
    <property type="protein sequence ID" value="DAE07516.1"/>
    <property type="molecule type" value="Genomic_DNA"/>
</dbReference>
<dbReference type="Pfam" id="PF10546">
    <property type="entry name" value="P63C"/>
    <property type="match status" value="1"/>
</dbReference>
<sequence>MTNITKSARLARRMVEAKKAKALLPKARFEGKLSLGGSLLDVAVLDTGKRVITHSAVFRALGRDPRGNARIEGVPAFMDAKNLQPFVDSALREYMEKIQYIGLDGRVYEGYDARIVPNVCDLYLKAREKGAIETANQQATAQQAEIVMRGIATVGVIALVDEATGFQYQRKADALAEILEAFIAKELRPWVRTFPQDYYQGLCRLYDMPFPPKKGDTKFPSFFGTLTNNIIYDRIAPGLRPALKAEAKKHEKAGRMHQSLSGDRGVSALREHMKLVCGLLKLAKDKDHFFEMLDTTAPKFDTEE</sequence>
<accession>A0A8S5PMU6</accession>
<evidence type="ECO:0000259" key="1">
    <source>
        <dbReference type="Pfam" id="PF10546"/>
    </source>
</evidence>
<evidence type="ECO:0000313" key="2">
    <source>
        <dbReference type="EMBL" id="DAE07516.1"/>
    </source>
</evidence>
<reference evidence="2" key="1">
    <citation type="journal article" date="2021" name="Proc. Natl. Acad. Sci. U.S.A.">
        <title>A Catalog of Tens of Thousands of Viruses from Human Metagenomes Reveals Hidden Associations with Chronic Diseases.</title>
        <authorList>
            <person name="Tisza M.J."/>
            <person name="Buck C.B."/>
        </authorList>
    </citation>
    <scope>NUCLEOTIDE SEQUENCE</scope>
    <source>
        <strain evidence="2">CtnCN2</strain>
    </source>
</reference>